<comment type="caution">
    <text evidence="1">The sequence shown here is derived from an EMBL/GenBank/DDBJ whole genome shotgun (WGS) entry which is preliminary data.</text>
</comment>
<sequence>MIDPIHEYSREEGQSITGGYVYRGREIPKLVGFYLYGDFVTGKIWALKQKNGKKISNELVIQVPFQISTFGQDISGEVYFADFGTGNIFRIAKKN</sequence>
<dbReference type="PANTHER" id="PTHR19328">
    <property type="entry name" value="HEDGEHOG-INTERACTING PROTEIN"/>
    <property type="match status" value="1"/>
</dbReference>
<reference evidence="1 2" key="1">
    <citation type="submission" date="2012-09" db="EMBL/GenBank/DDBJ databases">
        <authorList>
            <person name="Harkins D.M."/>
            <person name="Durkin A.S."/>
            <person name="Brinkac L.M."/>
            <person name="Selengut J.D."/>
            <person name="Sanka R."/>
            <person name="DePew J."/>
            <person name="Purushe J."/>
            <person name="Chanthongthip A."/>
            <person name="Lattana O."/>
            <person name="Phetsouvanh R."/>
            <person name="Newton P.N."/>
            <person name="Vinetz J.M."/>
            <person name="Sutton G.G."/>
            <person name="Nelson W.C."/>
            <person name="Fouts D.E."/>
        </authorList>
    </citation>
    <scope>NUCLEOTIDE SEQUENCE [LARGE SCALE GENOMIC DNA]</scope>
    <source>
        <strain evidence="1 2">UI 12621</strain>
    </source>
</reference>
<evidence type="ECO:0000313" key="2">
    <source>
        <dbReference type="Proteomes" id="UP000006324"/>
    </source>
</evidence>
<evidence type="ECO:0000313" key="1">
    <source>
        <dbReference type="EMBL" id="EKO24216.1"/>
    </source>
</evidence>
<dbReference type="Proteomes" id="UP000006324">
    <property type="component" value="Unassembled WGS sequence"/>
</dbReference>
<gene>
    <name evidence="1" type="ORF">LEP1GSC104_2592</name>
</gene>
<protein>
    <submittedName>
        <fullName evidence="1">Uncharacterized protein</fullName>
    </submittedName>
</protein>
<organism evidence="1 2">
    <name type="scientific">Leptospira interrogans str. UI 12621</name>
    <dbReference type="NCBI Taxonomy" id="1049937"/>
    <lineage>
        <taxon>Bacteria</taxon>
        <taxon>Pseudomonadati</taxon>
        <taxon>Spirochaetota</taxon>
        <taxon>Spirochaetia</taxon>
        <taxon>Leptospirales</taxon>
        <taxon>Leptospiraceae</taxon>
        <taxon>Leptospira</taxon>
    </lineage>
</organism>
<dbReference type="Gene3D" id="2.120.10.30">
    <property type="entry name" value="TolB, C-terminal domain"/>
    <property type="match status" value="1"/>
</dbReference>
<name>A0A0F6H7K5_LEPIR</name>
<dbReference type="PANTHER" id="PTHR19328:SF75">
    <property type="entry name" value="ALDOSE SUGAR DEHYDROGENASE YLII"/>
    <property type="match status" value="1"/>
</dbReference>
<dbReference type="EMBL" id="AHNQ02000034">
    <property type="protein sequence ID" value="EKO24216.1"/>
    <property type="molecule type" value="Genomic_DNA"/>
</dbReference>
<accession>A0A0F6H7K5</accession>
<dbReference type="InterPro" id="IPR011042">
    <property type="entry name" value="6-blade_b-propeller_TolB-like"/>
</dbReference>
<proteinExistence type="predicted"/>
<dbReference type="AlphaFoldDB" id="A0A0F6H7K5"/>